<evidence type="ECO:0000313" key="3">
    <source>
        <dbReference type="Proteomes" id="UP000287352"/>
    </source>
</evidence>
<dbReference type="PRINTS" id="PR00038">
    <property type="entry name" value="HTHLUXR"/>
</dbReference>
<dbReference type="InterPro" id="IPR011990">
    <property type="entry name" value="TPR-like_helical_dom_sf"/>
</dbReference>
<dbReference type="GO" id="GO:0006355">
    <property type="term" value="P:regulation of DNA-templated transcription"/>
    <property type="evidence" value="ECO:0007669"/>
    <property type="project" value="InterPro"/>
</dbReference>
<gene>
    <name evidence="2" type="ORF">KTT_26980</name>
</gene>
<dbReference type="SUPFAM" id="SSF52540">
    <property type="entry name" value="P-loop containing nucleoside triphosphate hydrolases"/>
    <property type="match status" value="1"/>
</dbReference>
<feature type="domain" description="HTH luxR-type" evidence="1">
    <location>
        <begin position="877"/>
        <end position="942"/>
    </location>
</feature>
<dbReference type="InterPro" id="IPR049945">
    <property type="entry name" value="AAA_22"/>
</dbReference>
<dbReference type="InterPro" id="IPR016032">
    <property type="entry name" value="Sig_transdc_resp-reg_C-effctor"/>
</dbReference>
<protein>
    <recommendedName>
        <fullName evidence="1">HTH luxR-type domain-containing protein</fullName>
    </recommendedName>
</protein>
<dbReference type="Pfam" id="PF13401">
    <property type="entry name" value="AAA_22"/>
    <property type="match status" value="1"/>
</dbReference>
<dbReference type="GO" id="GO:0016887">
    <property type="term" value="F:ATP hydrolysis activity"/>
    <property type="evidence" value="ECO:0007669"/>
    <property type="project" value="InterPro"/>
</dbReference>
<name>A0A402A1B4_9CHLR</name>
<dbReference type="SMART" id="SM00028">
    <property type="entry name" value="TPR"/>
    <property type="match status" value="6"/>
</dbReference>
<dbReference type="SUPFAM" id="SSF48452">
    <property type="entry name" value="TPR-like"/>
    <property type="match status" value="2"/>
</dbReference>
<accession>A0A402A1B4</accession>
<dbReference type="InterPro" id="IPR027417">
    <property type="entry name" value="P-loop_NTPase"/>
</dbReference>
<evidence type="ECO:0000259" key="1">
    <source>
        <dbReference type="PROSITE" id="PS50043"/>
    </source>
</evidence>
<dbReference type="CDD" id="cd06170">
    <property type="entry name" value="LuxR_C_like"/>
    <property type="match status" value="1"/>
</dbReference>
<evidence type="ECO:0000313" key="2">
    <source>
        <dbReference type="EMBL" id="GCE12839.1"/>
    </source>
</evidence>
<dbReference type="Gene3D" id="3.40.50.300">
    <property type="entry name" value="P-loop containing nucleotide triphosphate hydrolases"/>
    <property type="match status" value="1"/>
</dbReference>
<keyword evidence="3" id="KW-1185">Reference proteome</keyword>
<organism evidence="2 3">
    <name type="scientific">Tengunoibacter tsumagoiensis</name>
    <dbReference type="NCBI Taxonomy" id="2014871"/>
    <lineage>
        <taxon>Bacteria</taxon>
        <taxon>Bacillati</taxon>
        <taxon>Chloroflexota</taxon>
        <taxon>Ktedonobacteria</taxon>
        <taxon>Ktedonobacterales</taxon>
        <taxon>Dictyobacteraceae</taxon>
        <taxon>Tengunoibacter</taxon>
    </lineage>
</organism>
<dbReference type="PROSITE" id="PS50043">
    <property type="entry name" value="HTH_LUXR_2"/>
    <property type="match status" value="1"/>
</dbReference>
<dbReference type="InterPro" id="IPR036388">
    <property type="entry name" value="WH-like_DNA-bd_sf"/>
</dbReference>
<dbReference type="GO" id="GO:0003677">
    <property type="term" value="F:DNA binding"/>
    <property type="evidence" value="ECO:0007669"/>
    <property type="project" value="InterPro"/>
</dbReference>
<dbReference type="InterPro" id="IPR019734">
    <property type="entry name" value="TPR_rpt"/>
</dbReference>
<dbReference type="PRINTS" id="PR00364">
    <property type="entry name" value="DISEASERSIST"/>
</dbReference>
<dbReference type="InterPro" id="IPR000792">
    <property type="entry name" value="Tscrpt_reg_LuxR_C"/>
</dbReference>
<dbReference type="EMBL" id="BIFR01000001">
    <property type="protein sequence ID" value="GCE12839.1"/>
    <property type="molecule type" value="Genomic_DNA"/>
</dbReference>
<reference evidence="3" key="1">
    <citation type="submission" date="2018-12" db="EMBL/GenBank/DDBJ databases">
        <title>Tengunoibacter tsumagoiensis gen. nov., sp. nov., Dictyobacter kobayashii sp. nov., D. alpinus sp. nov., and D. joshuensis sp. nov. and description of Dictyobacteraceae fam. nov. within the order Ktedonobacterales isolated from Tengu-no-mugimeshi.</title>
        <authorList>
            <person name="Wang C.M."/>
            <person name="Zheng Y."/>
            <person name="Sakai Y."/>
            <person name="Toyoda A."/>
            <person name="Minakuchi Y."/>
            <person name="Abe K."/>
            <person name="Yokota A."/>
            <person name="Yabe S."/>
        </authorList>
    </citation>
    <scope>NUCLEOTIDE SEQUENCE [LARGE SCALE GENOMIC DNA]</scope>
    <source>
        <strain evidence="3">Uno3</strain>
    </source>
</reference>
<dbReference type="Pfam" id="PF13424">
    <property type="entry name" value="TPR_12"/>
    <property type="match status" value="1"/>
</dbReference>
<dbReference type="RefSeq" id="WP_126580422.1">
    <property type="nucleotide sequence ID" value="NZ_BIFR01000001.1"/>
</dbReference>
<dbReference type="AlphaFoldDB" id="A0A402A1B4"/>
<dbReference type="Proteomes" id="UP000287352">
    <property type="component" value="Unassembled WGS sequence"/>
</dbReference>
<dbReference type="Pfam" id="PF00196">
    <property type="entry name" value="GerE"/>
    <property type="match status" value="1"/>
</dbReference>
<proteinExistence type="predicted"/>
<sequence length="944" mass="105590">MPYHLPIQMHSTIGRTTDIEEISTLLTSSSVRLLTLTGPGGVGKTRLALEVAQMLNDIFRDGCAFVELAPLREHTFVLPTIAQVLGLTEQLHHSFSEQLTTFLQEKHLLLIIDNAEHVMAMGPQLASLLTKCADLKILVTSRERLHLYGEYEYPVLPLEVPDLEALQSNPLPILSPAMELFVQRAQAANPTFVLTAEHRATIGELCVQLDGLPLAIELAAARIKFFSPAMLLARMKDRFKTLVGGASNLPQRQQTLHNTLEWSYQLLNDEEKFFFRQLGVFTGSWTLAAAEAITASSSLSSDCFSFLSSLVDKSLIRMSSISGSEMRFFALESIRAYARDYLYLHQEELTAHYKHACYYTEFAEMAANRLHGLAQRDELQRLDQETANLWEAMHWVVEQTETTLALRLAVALSHYLHLRGSITEGRNWLEEILSLKTTPEQATLRTGVLYGAGNLALAHNDLPRAQCYLEECEKLSATQHNYHLLALARGALAALALHRGENQMAQELARSGLQVLEGQNDLWGRGILHIINGQVATKQNNYTMAQVHFQLSLKLLRQVGDLRSQAEVLLNVGESMYQRGKLVTALFLYQKSQQLSQEIGDKWSQLTCLDGMGNILLLQGDYAQAEVIIRVQLQQAIELGSRKQQTIALNNLGHLFLAQGNLLEAHQQLKESLRLSKSISYHAGWGKAILGLAELMLLSLRFEDAHRYYSDGLTIIRQSGDQIALVTIYCGQGSIALARQDYEQAAMHFRQALHLAYTIADVAGFTRTLEEFARLCTDVTCLKQAIQLLGHAARQREKLGLPIPKVRRAPLEHLLTQLQQQCGPTIFYENWSAGQNMSLTQIFSTISAMMLTPITHDLQKTQNRQTAVPPQPASEPLEAPLTNLTTRERDVLRHLAAGLTDAHIAERLIISPRTVNTHLRSIYAKLGVNTRSAATRFALDHHLI</sequence>
<dbReference type="SUPFAM" id="SSF46894">
    <property type="entry name" value="C-terminal effector domain of the bipartite response regulators"/>
    <property type="match status" value="1"/>
</dbReference>
<dbReference type="Gene3D" id="1.10.10.10">
    <property type="entry name" value="Winged helix-like DNA-binding domain superfamily/Winged helix DNA-binding domain"/>
    <property type="match status" value="1"/>
</dbReference>
<dbReference type="PANTHER" id="PTHR47691">
    <property type="entry name" value="REGULATOR-RELATED"/>
    <property type="match status" value="1"/>
</dbReference>
<dbReference type="SMART" id="SM00421">
    <property type="entry name" value="HTH_LUXR"/>
    <property type="match status" value="1"/>
</dbReference>
<dbReference type="OrthoDB" id="149079at2"/>
<comment type="caution">
    <text evidence="2">The sequence shown here is derived from an EMBL/GenBank/DDBJ whole genome shotgun (WGS) entry which is preliminary data.</text>
</comment>
<dbReference type="PANTHER" id="PTHR47691:SF3">
    <property type="entry name" value="HTH-TYPE TRANSCRIPTIONAL REGULATOR RV0890C-RELATED"/>
    <property type="match status" value="1"/>
</dbReference>
<dbReference type="Gene3D" id="1.25.40.10">
    <property type="entry name" value="Tetratricopeptide repeat domain"/>
    <property type="match status" value="2"/>
</dbReference>